<protein>
    <submittedName>
        <fullName evidence="1">Uncharacterized protein</fullName>
    </submittedName>
</protein>
<reference evidence="1" key="1">
    <citation type="submission" date="2015-11" db="EMBL/GenBank/DDBJ databases">
        <title>De novo transcriptome assembly of four potential Pierce s Disease insect vectors from Arizona vineyards.</title>
        <authorList>
            <person name="Tassone E.E."/>
        </authorList>
    </citation>
    <scope>NUCLEOTIDE SEQUENCE</scope>
</reference>
<evidence type="ECO:0000313" key="1">
    <source>
        <dbReference type="EMBL" id="JAT31825.1"/>
    </source>
</evidence>
<gene>
    <name evidence="1" type="ORF">g.13316</name>
</gene>
<dbReference type="EMBL" id="GEBQ01008152">
    <property type="protein sequence ID" value="JAT31825.1"/>
    <property type="molecule type" value="Transcribed_RNA"/>
</dbReference>
<dbReference type="AlphaFoldDB" id="A0A1B6M7D2"/>
<organism evidence="1">
    <name type="scientific">Graphocephala atropunctata</name>
    <dbReference type="NCBI Taxonomy" id="36148"/>
    <lineage>
        <taxon>Eukaryota</taxon>
        <taxon>Metazoa</taxon>
        <taxon>Ecdysozoa</taxon>
        <taxon>Arthropoda</taxon>
        <taxon>Hexapoda</taxon>
        <taxon>Insecta</taxon>
        <taxon>Pterygota</taxon>
        <taxon>Neoptera</taxon>
        <taxon>Paraneoptera</taxon>
        <taxon>Hemiptera</taxon>
        <taxon>Auchenorrhyncha</taxon>
        <taxon>Membracoidea</taxon>
        <taxon>Cicadellidae</taxon>
        <taxon>Cicadellinae</taxon>
        <taxon>Cicadellini</taxon>
        <taxon>Graphocephala</taxon>
    </lineage>
</organism>
<name>A0A1B6M7D2_9HEMI</name>
<sequence length="145" mass="17277">MQVYYFIILLNFTKLYTHQTNVCEETKTKIVQLCENIWNIDSEIMEALKLDDETLTSTKLLIKMSGYNSVLRDVTRCAREHKTLVHKYCQTVVDLGLPRYFQVAVDDDFLQKCLNFTEEQKREIYNIRKIAVELWTDFHKTLEIE</sequence>
<accession>A0A1B6M7D2</accession>
<proteinExistence type="predicted"/>